<dbReference type="EMBL" id="JAVLET010000015">
    <property type="protein sequence ID" value="KAL0465869.1"/>
    <property type="molecule type" value="Genomic_DNA"/>
</dbReference>
<reference evidence="2 3" key="1">
    <citation type="submission" date="2023-09" db="EMBL/GenBank/DDBJ databases">
        <title>Multi-omics analysis of a traditional fermented food reveals byproduct-associated fungal strains for waste-to-food upcycling.</title>
        <authorList>
            <consortium name="Lawrence Berkeley National Laboratory"/>
            <person name="Rekdal V.M."/>
            <person name="Villalobos-Escobedo J.M."/>
            <person name="Rodriguez-Valeron N."/>
            <person name="Garcia M.O."/>
            <person name="Vasquez D.P."/>
            <person name="Damayanti I."/>
            <person name="Sorensen P.M."/>
            <person name="Baidoo E.E."/>
            <person name="De Carvalho A.C."/>
            <person name="Riley R."/>
            <person name="Lipzen A."/>
            <person name="He G."/>
            <person name="Yan M."/>
            <person name="Haridas S."/>
            <person name="Daum C."/>
            <person name="Yoshinaga Y."/>
            <person name="Ng V."/>
            <person name="Grigoriev I.V."/>
            <person name="Munk R."/>
            <person name="Nuraida L."/>
            <person name="Wijaya C.H."/>
            <person name="Morales P.-C."/>
            <person name="Keasling J.D."/>
        </authorList>
    </citation>
    <scope>NUCLEOTIDE SEQUENCE [LARGE SCALE GENOMIC DNA]</scope>
    <source>
        <strain evidence="2 3">FGSC 2613</strain>
    </source>
</reference>
<dbReference type="Proteomes" id="UP001451303">
    <property type="component" value="Unassembled WGS sequence"/>
</dbReference>
<evidence type="ECO:0000256" key="1">
    <source>
        <dbReference type="SAM" id="Phobius"/>
    </source>
</evidence>
<keyword evidence="1" id="KW-0472">Membrane</keyword>
<sequence>MDLTFHLLSRTMFNSVGPSWTSLVPVGHNPFTSQVQVQRPDIVLFNLITGVLTLLPFLHFLILLITLFVNKSPGPSTKSSTSSSSSCTSLSSCASSSSCSTRSSFSASLRFLPSGLFFSSSSSGRLPGLPTPTAFSRVSSLWSTASSQAFSLCFMSLIDCSANCLSMYVLPANSLVTNVSLRPAIAFSKSLLDTNSSSDSVSVKLICLSWKSRLPSRFCSLSLFSSSSLFFLSSSSSLFFSSSSLFFSLSSLFFSSSNCFLCFLRSLSFCLLKLRASSSSPLSSKPKTLESALGNLVGVLATQFAFGV</sequence>
<keyword evidence="1" id="KW-0812">Transmembrane</keyword>
<comment type="caution">
    <text evidence="2">The sequence shown here is derived from an EMBL/GenBank/DDBJ whole genome shotgun (WGS) entry which is preliminary data.</text>
</comment>
<evidence type="ECO:0000313" key="3">
    <source>
        <dbReference type="Proteomes" id="UP001451303"/>
    </source>
</evidence>
<keyword evidence="1" id="KW-1133">Transmembrane helix</keyword>
<accession>A0ABR3CZL4</accession>
<organism evidence="2 3">
    <name type="scientific">Neurospora intermedia</name>
    <dbReference type="NCBI Taxonomy" id="5142"/>
    <lineage>
        <taxon>Eukaryota</taxon>
        <taxon>Fungi</taxon>
        <taxon>Dikarya</taxon>
        <taxon>Ascomycota</taxon>
        <taxon>Pezizomycotina</taxon>
        <taxon>Sordariomycetes</taxon>
        <taxon>Sordariomycetidae</taxon>
        <taxon>Sordariales</taxon>
        <taxon>Sordariaceae</taxon>
        <taxon>Neurospora</taxon>
    </lineage>
</organism>
<evidence type="ECO:0000313" key="2">
    <source>
        <dbReference type="EMBL" id="KAL0465869.1"/>
    </source>
</evidence>
<proteinExistence type="predicted"/>
<keyword evidence="3" id="KW-1185">Reference proteome</keyword>
<name>A0ABR3CZL4_NEUIN</name>
<evidence type="ECO:0008006" key="4">
    <source>
        <dbReference type="Google" id="ProtNLM"/>
    </source>
</evidence>
<gene>
    <name evidence="2" type="ORF">QR685DRAFT_581951</name>
</gene>
<feature type="transmembrane region" description="Helical" evidence="1">
    <location>
        <begin position="42"/>
        <end position="69"/>
    </location>
</feature>
<protein>
    <recommendedName>
        <fullName evidence="4">Transmembrane protein</fullName>
    </recommendedName>
</protein>